<reference evidence="1" key="2">
    <citation type="submission" date="2004-02" db="EMBL/GenBank/DDBJ databases">
        <authorList>
            <consortium name="Genoscope"/>
            <consortium name="Whitehead Institute Centre for Genome Research"/>
        </authorList>
    </citation>
    <scope>NUCLEOTIDE SEQUENCE</scope>
</reference>
<name>Q4SHD0_TETNG</name>
<protein>
    <submittedName>
        <fullName evidence="1">Chromosome 5 SCAF14581, whole genome shotgun sequence</fullName>
    </submittedName>
</protein>
<dbReference type="EMBL" id="CAAE01014581">
    <property type="protein sequence ID" value="CAF99952.1"/>
    <property type="molecule type" value="Genomic_DNA"/>
</dbReference>
<gene>
    <name evidence="1" type="ORF">GSTENG00018216001</name>
</gene>
<evidence type="ECO:0000313" key="1">
    <source>
        <dbReference type="EMBL" id="CAF99952.1"/>
    </source>
</evidence>
<organism evidence="1">
    <name type="scientific">Tetraodon nigroviridis</name>
    <name type="common">Spotted green pufferfish</name>
    <name type="synonym">Chelonodon nigroviridis</name>
    <dbReference type="NCBI Taxonomy" id="99883"/>
    <lineage>
        <taxon>Eukaryota</taxon>
        <taxon>Metazoa</taxon>
        <taxon>Chordata</taxon>
        <taxon>Craniata</taxon>
        <taxon>Vertebrata</taxon>
        <taxon>Euteleostomi</taxon>
        <taxon>Actinopterygii</taxon>
        <taxon>Neopterygii</taxon>
        <taxon>Teleostei</taxon>
        <taxon>Neoteleostei</taxon>
        <taxon>Acanthomorphata</taxon>
        <taxon>Eupercaria</taxon>
        <taxon>Tetraodontiformes</taxon>
        <taxon>Tetradontoidea</taxon>
        <taxon>Tetraodontidae</taxon>
        <taxon>Tetraodon</taxon>
    </lineage>
</organism>
<dbReference type="AlphaFoldDB" id="Q4SHD0"/>
<accession>Q4SHD0</accession>
<dbReference type="KEGG" id="tng:GSTEN00018216G001"/>
<proteinExistence type="predicted"/>
<sequence length="37" mass="4126">MESADREGRERVCLGASAQRRIKGLCSASQWTSGHQY</sequence>
<reference evidence="1" key="1">
    <citation type="journal article" date="2004" name="Nature">
        <title>Genome duplication in the teleost fish Tetraodon nigroviridis reveals the early vertebrate proto-karyotype.</title>
        <authorList>
            <person name="Jaillon O."/>
            <person name="Aury J.-M."/>
            <person name="Brunet F."/>
            <person name="Petit J.-L."/>
            <person name="Stange-Thomann N."/>
            <person name="Mauceli E."/>
            <person name="Bouneau L."/>
            <person name="Fischer C."/>
            <person name="Ozouf-Costaz C."/>
            <person name="Bernot A."/>
            <person name="Nicaud S."/>
            <person name="Jaffe D."/>
            <person name="Fisher S."/>
            <person name="Lutfalla G."/>
            <person name="Dossat C."/>
            <person name="Segurens B."/>
            <person name="Dasilva C."/>
            <person name="Salanoubat M."/>
            <person name="Levy M."/>
            <person name="Boudet N."/>
            <person name="Castellano S."/>
            <person name="Anthouard V."/>
            <person name="Jubin C."/>
            <person name="Castelli V."/>
            <person name="Katinka M."/>
            <person name="Vacherie B."/>
            <person name="Biemont C."/>
            <person name="Skalli Z."/>
            <person name="Cattolico L."/>
            <person name="Poulain J."/>
            <person name="De Berardinis V."/>
            <person name="Cruaud C."/>
            <person name="Duprat S."/>
            <person name="Brottier P."/>
            <person name="Coutanceau J.-P."/>
            <person name="Gouzy J."/>
            <person name="Parra G."/>
            <person name="Lardier G."/>
            <person name="Chapple C."/>
            <person name="McKernan K.J."/>
            <person name="McEwan P."/>
            <person name="Bosak S."/>
            <person name="Kellis M."/>
            <person name="Volff J.-N."/>
            <person name="Guigo R."/>
            <person name="Zody M.C."/>
            <person name="Mesirov J."/>
            <person name="Lindblad-Toh K."/>
            <person name="Birren B."/>
            <person name="Nusbaum C."/>
            <person name="Kahn D."/>
            <person name="Robinson-Rechavi M."/>
            <person name="Laudet V."/>
            <person name="Schachter V."/>
            <person name="Quetier F."/>
            <person name="Saurin W."/>
            <person name="Scarpelli C."/>
            <person name="Wincker P."/>
            <person name="Lander E.S."/>
            <person name="Weissenbach J."/>
            <person name="Roest Crollius H."/>
        </authorList>
    </citation>
    <scope>NUCLEOTIDE SEQUENCE [LARGE SCALE GENOMIC DNA]</scope>
</reference>